<dbReference type="AlphaFoldDB" id="A0A6M0RJQ2"/>
<name>A0A6M0RJQ2_9CYAN</name>
<feature type="transmembrane region" description="Helical" evidence="1">
    <location>
        <begin position="7"/>
        <end position="32"/>
    </location>
</feature>
<dbReference type="EMBL" id="QXHD01000004">
    <property type="protein sequence ID" value="NEZ56033.1"/>
    <property type="molecule type" value="Genomic_DNA"/>
</dbReference>
<sequence length="77" mass="8473">MVNLYIIVVYVLLAGLGGFGAGAISLLLFGYTTPEQRWYVLCVSSGAFAVAGFLKALVEIQFFPSLLRILLSLFRRK</sequence>
<evidence type="ECO:0000313" key="3">
    <source>
        <dbReference type="Proteomes" id="UP000481033"/>
    </source>
</evidence>
<keyword evidence="3" id="KW-1185">Reference proteome</keyword>
<keyword evidence="1" id="KW-0812">Transmembrane</keyword>
<dbReference type="Proteomes" id="UP000481033">
    <property type="component" value="Unassembled WGS sequence"/>
</dbReference>
<organism evidence="2 3">
    <name type="scientific">Adonisia turfae CCMR0081</name>
    <dbReference type="NCBI Taxonomy" id="2292702"/>
    <lineage>
        <taxon>Bacteria</taxon>
        <taxon>Bacillati</taxon>
        <taxon>Cyanobacteriota</taxon>
        <taxon>Adonisia</taxon>
        <taxon>Adonisia turfae</taxon>
    </lineage>
</organism>
<keyword evidence="1" id="KW-0472">Membrane</keyword>
<proteinExistence type="predicted"/>
<evidence type="ECO:0000313" key="2">
    <source>
        <dbReference type="EMBL" id="NEZ56033.1"/>
    </source>
</evidence>
<comment type="caution">
    <text evidence="2">The sequence shown here is derived from an EMBL/GenBank/DDBJ whole genome shotgun (WGS) entry which is preliminary data.</text>
</comment>
<keyword evidence="1" id="KW-1133">Transmembrane helix</keyword>
<gene>
    <name evidence="2" type="ORF">DXZ20_10175</name>
</gene>
<evidence type="ECO:0000256" key="1">
    <source>
        <dbReference type="SAM" id="Phobius"/>
    </source>
</evidence>
<protein>
    <submittedName>
        <fullName evidence="2">Uncharacterized protein</fullName>
    </submittedName>
</protein>
<reference evidence="2 3" key="1">
    <citation type="journal article" date="2020" name="Microb. Ecol.">
        <title>Ecogenomics of the Marine Benthic Filamentous Cyanobacterium Adonisia.</title>
        <authorList>
            <person name="Walter J.M."/>
            <person name="Coutinho F.H."/>
            <person name="Leomil L."/>
            <person name="Hargreaves P.I."/>
            <person name="Campeao M.E."/>
            <person name="Vieira V.V."/>
            <person name="Silva B.S."/>
            <person name="Fistarol G.O."/>
            <person name="Salomon P.S."/>
            <person name="Sawabe T."/>
            <person name="Mino S."/>
            <person name="Hosokawa M."/>
            <person name="Miyashita H."/>
            <person name="Maruyama F."/>
            <person name="van Verk M.C."/>
            <person name="Dutilh B.E."/>
            <person name="Thompson C.C."/>
            <person name="Thompson F.L."/>
        </authorList>
    </citation>
    <scope>NUCLEOTIDE SEQUENCE [LARGE SCALE GENOMIC DNA]</scope>
    <source>
        <strain evidence="2 3">CCMR0081</strain>
    </source>
</reference>
<accession>A0A6M0RJQ2</accession>